<keyword evidence="6" id="KW-0472">Membrane</keyword>
<evidence type="ECO:0000256" key="7">
    <source>
        <dbReference type="ARBA" id="ARBA00023180"/>
    </source>
</evidence>
<dbReference type="Gene3D" id="2.40.160.110">
    <property type="match status" value="1"/>
</dbReference>
<evidence type="ECO:0000256" key="6">
    <source>
        <dbReference type="ARBA" id="ARBA00023136"/>
    </source>
</evidence>
<evidence type="ECO:0000259" key="9">
    <source>
        <dbReference type="Pfam" id="PF01299"/>
    </source>
</evidence>
<evidence type="ECO:0000256" key="2">
    <source>
        <dbReference type="ARBA" id="ARBA00022692"/>
    </source>
</evidence>
<protein>
    <submittedName>
        <fullName evidence="11">Uncharacterized protein LOC108742452</fullName>
    </submittedName>
</protein>
<sequence length="406" mass="44677">MGNFRHFLILCAAAISTVSPIDLPNAVTSKPKHPKPPTTASGNGTNIKVTSDYVQYSVKESDGSTCILFRADAMIEVHFKSPIGNDRDDAYFPVNANISGECNDDDGLLRIVWSGYDLKFIFKKTPGGERWYIKEIDLVVDSATPRYHEIKHKLGKSFKLTHTTMLFLTPVGKSYSCDDITVNLDVPIEDKNPAGLRGVLLLRKFQFVQQDVNFCNPVNIYGENFFYHPTASCGGPTKRYDLEGAYFSKEFDIHKLDKALGEKLSIGNGNDKTAAVAYHQAAKGRESYCGTAGGKVANSELDEILPFVQQDVNFCNPVNIYGENFFYHPTASCGGPTKRYDLEGAYFSKEFDIHKLDKALGEKLSIGNGNDKTAAVAYHQAAKGRESYCGTAGGKVANSELDEILP</sequence>
<keyword evidence="3 8" id="KW-0732">Signal</keyword>
<evidence type="ECO:0000313" key="11">
    <source>
        <dbReference type="RefSeq" id="XP_025833548.1"/>
    </source>
</evidence>
<gene>
    <name evidence="11" type="primary">LOC108742452</name>
</gene>
<feature type="non-terminal residue" evidence="11">
    <location>
        <position position="406"/>
    </location>
</feature>
<dbReference type="InterPro" id="IPR002000">
    <property type="entry name" value="Lysosome-assoc_membr_glycop"/>
</dbReference>
<accession>A0A7F5RC48</accession>
<keyword evidence="10" id="KW-1185">Reference proteome</keyword>
<name>A0A7F5RC48_AGRPL</name>
<feature type="chain" id="PRO_5028994111" evidence="8">
    <location>
        <begin position="21"/>
        <end position="406"/>
    </location>
</feature>
<dbReference type="InParanoid" id="A0A7F5RC48"/>
<dbReference type="GO" id="GO:0072594">
    <property type="term" value="P:establishment of protein localization to organelle"/>
    <property type="evidence" value="ECO:0007669"/>
    <property type="project" value="TreeGrafter"/>
</dbReference>
<feature type="domain" description="Lysosome-associated membrane glycoprotein 2-like luminal" evidence="9">
    <location>
        <begin position="55"/>
        <end position="179"/>
    </location>
</feature>
<keyword evidence="5" id="KW-1133">Transmembrane helix</keyword>
<dbReference type="Proteomes" id="UP000192223">
    <property type="component" value="Unplaced"/>
</dbReference>
<dbReference type="InterPro" id="IPR048528">
    <property type="entry name" value="Lamp2-like_luminal"/>
</dbReference>
<evidence type="ECO:0000256" key="5">
    <source>
        <dbReference type="ARBA" id="ARBA00022989"/>
    </source>
</evidence>
<evidence type="ECO:0000313" key="10">
    <source>
        <dbReference type="Proteomes" id="UP000192223"/>
    </source>
</evidence>
<keyword evidence="2" id="KW-0812">Transmembrane</keyword>
<evidence type="ECO:0000256" key="1">
    <source>
        <dbReference type="ARBA" id="ARBA00004530"/>
    </source>
</evidence>
<keyword evidence="7" id="KW-0325">Glycoprotein</keyword>
<dbReference type="GO" id="GO:0005765">
    <property type="term" value="C:lysosomal membrane"/>
    <property type="evidence" value="ECO:0007669"/>
    <property type="project" value="TreeGrafter"/>
</dbReference>
<comment type="subcellular location">
    <subcellularLocation>
        <location evidence="1">Endosome membrane</location>
        <topology evidence="1">Single-pass type I membrane protein</topology>
    </subcellularLocation>
</comment>
<dbReference type="GeneID" id="108742452"/>
<evidence type="ECO:0000256" key="4">
    <source>
        <dbReference type="ARBA" id="ARBA00022753"/>
    </source>
</evidence>
<dbReference type="OrthoDB" id="6741758at2759"/>
<proteinExistence type="predicted"/>
<dbReference type="RefSeq" id="XP_025833548.1">
    <property type="nucleotide sequence ID" value="XM_025977763.1"/>
</dbReference>
<dbReference type="AlphaFoldDB" id="A0A7F5RC48"/>
<dbReference type="Pfam" id="PF01299">
    <property type="entry name" value="Lamp2-like_luminal"/>
    <property type="match status" value="1"/>
</dbReference>
<dbReference type="KEGG" id="apln:108742452"/>
<organism evidence="10 11">
    <name type="scientific">Agrilus planipennis</name>
    <name type="common">Emerald ash borer</name>
    <name type="synonym">Agrilus marcopoli</name>
    <dbReference type="NCBI Taxonomy" id="224129"/>
    <lineage>
        <taxon>Eukaryota</taxon>
        <taxon>Metazoa</taxon>
        <taxon>Ecdysozoa</taxon>
        <taxon>Arthropoda</taxon>
        <taxon>Hexapoda</taxon>
        <taxon>Insecta</taxon>
        <taxon>Pterygota</taxon>
        <taxon>Neoptera</taxon>
        <taxon>Endopterygota</taxon>
        <taxon>Coleoptera</taxon>
        <taxon>Polyphaga</taxon>
        <taxon>Elateriformia</taxon>
        <taxon>Buprestoidea</taxon>
        <taxon>Buprestidae</taxon>
        <taxon>Agrilinae</taxon>
        <taxon>Agrilus</taxon>
    </lineage>
</organism>
<keyword evidence="4" id="KW-0967">Endosome</keyword>
<evidence type="ECO:0000256" key="8">
    <source>
        <dbReference type="SAM" id="SignalP"/>
    </source>
</evidence>
<dbReference type="GO" id="GO:0005886">
    <property type="term" value="C:plasma membrane"/>
    <property type="evidence" value="ECO:0007669"/>
    <property type="project" value="TreeGrafter"/>
</dbReference>
<feature type="signal peptide" evidence="8">
    <location>
        <begin position="1"/>
        <end position="20"/>
    </location>
</feature>
<dbReference type="GO" id="GO:0031902">
    <property type="term" value="C:late endosome membrane"/>
    <property type="evidence" value="ECO:0007669"/>
    <property type="project" value="TreeGrafter"/>
</dbReference>
<reference evidence="11" key="1">
    <citation type="submission" date="2025-08" db="UniProtKB">
        <authorList>
            <consortium name="RefSeq"/>
        </authorList>
    </citation>
    <scope>IDENTIFICATION</scope>
    <source>
        <tissue evidence="11">Entire body</tissue>
    </source>
</reference>
<dbReference type="PANTHER" id="PTHR11506">
    <property type="entry name" value="LYSOSOME-ASSOCIATED MEMBRANE GLYCOPROTEIN"/>
    <property type="match status" value="1"/>
</dbReference>
<dbReference type="PANTHER" id="PTHR11506:SF40">
    <property type="entry name" value="LYSOSOME-ASSOCIATED MEMBRANE GLYCOPROTEIN 5"/>
    <property type="match status" value="1"/>
</dbReference>
<evidence type="ECO:0000256" key="3">
    <source>
        <dbReference type="ARBA" id="ARBA00022729"/>
    </source>
</evidence>